<feature type="domain" description="Amidohydrolase-related" evidence="1">
    <location>
        <begin position="404"/>
        <end position="495"/>
    </location>
</feature>
<gene>
    <name evidence="2" type="ORF">DAEQUDRAFT_668067</name>
</gene>
<dbReference type="SUPFAM" id="SSF51338">
    <property type="entry name" value="Composite domain of metallo-dependent hydrolases"/>
    <property type="match status" value="1"/>
</dbReference>
<dbReference type="OrthoDB" id="10258955at2759"/>
<evidence type="ECO:0000313" key="3">
    <source>
        <dbReference type="Proteomes" id="UP000076727"/>
    </source>
</evidence>
<evidence type="ECO:0000313" key="2">
    <source>
        <dbReference type="EMBL" id="KZT70361.1"/>
    </source>
</evidence>
<dbReference type="PANTHER" id="PTHR43135">
    <property type="entry name" value="ALPHA-D-RIBOSE 1-METHYLPHOSPHONATE 5-TRIPHOSPHATE DIPHOSPHATASE"/>
    <property type="match status" value="1"/>
</dbReference>
<dbReference type="InterPro" id="IPR011059">
    <property type="entry name" value="Metal-dep_hydrolase_composite"/>
</dbReference>
<dbReference type="AlphaFoldDB" id="A0A165R6A0"/>
<dbReference type="InterPro" id="IPR032466">
    <property type="entry name" value="Metal_Hydrolase"/>
</dbReference>
<dbReference type="Proteomes" id="UP000076727">
    <property type="component" value="Unassembled WGS sequence"/>
</dbReference>
<dbReference type="Pfam" id="PF01979">
    <property type="entry name" value="Amidohydro_1"/>
    <property type="match status" value="1"/>
</dbReference>
<sequence length="958" mass="104238">MDASSVLDARRRSSLSRTLLLALCTAVATATVLTYNTFLQASAPSQRIHHVPLNAETILSQCTALRETPRPPTDFFARDASDRFEPGTKSTLIKNARIWTGARNGTEIVYGDVYLDKGVVKGIGYIPDYQYTSERDVIVVDAKGGWVTPGLVDLHSHLGVSSVPELHGALDVNSGHGPIVPWLRSIDGFNTHDDAFQLAIAGGVTSVQVLPGSANAIAGQAFMFKLRKTSDHTPLSMVLEPPHTLNGSASYEHPMRWRHLKQACGESLLAYGNRMDSMWSYRWAYNEARKIKEAQDAYCAKAEAGLWDELKGQVYPESSQWEVMVDVLRGRVKVSTHCYEEVDLDSMVRLTNEFEFPIASFHHASEAWLVPNLLKRTWGGTPTVGVFAAVHRYKRESFRGSAFAPRVLADSGIPVVMKSDHPILNSRYLMYEAQQAHYWGLPPHLALLSVTAVPASAAGMSHRIGVLQEGADADVVLWDSHPLQLGATPRKVWIDGILQVGAEKDNIIVGKGKEGREFQEVPNVPNWDKEREDAVKWEGLPPLAPTQYRGRVLMRNVREVTVRDLAAEDGLKTMLAQGEPTDVVVDGGRITCVGKHCLGGVNAEIELDLRGGVIAPSLMTFGSPLGVEEIMLEPSTGDGVLFDPLHGDPPAILGDKGGLVRTADALKFGTRNALLAHRAGVTYATSSLEKTTYFASPAFIAGLSVTFRTGSAHALERGAVIKQVTALHVVLSRTSPSSSVGQVSVSTQIAVLRRLLLNGEPDDTETGYWFKRVAQGAIPLVIDVASADIMAVLLKLKIEIEQARGSFMKLVFFGATEAHLIAEEIAGAKIGVILEPARPFPQVWDDRRILAGPPLTNQTSLIALIDAGVTVAVGCRDAWQPVNTRFDVAWAALETNGRITRQKAQALVSTNLEKLLDIEGWVDEDGGDLVAYEWGNVFELTSKPVAVASPRRGLVDVL</sequence>
<dbReference type="GO" id="GO:0016810">
    <property type="term" value="F:hydrolase activity, acting on carbon-nitrogen (but not peptide) bonds"/>
    <property type="evidence" value="ECO:0007669"/>
    <property type="project" value="InterPro"/>
</dbReference>
<reference evidence="2 3" key="1">
    <citation type="journal article" date="2016" name="Mol. Biol. Evol.">
        <title>Comparative Genomics of Early-Diverging Mushroom-Forming Fungi Provides Insights into the Origins of Lignocellulose Decay Capabilities.</title>
        <authorList>
            <person name="Nagy L.G."/>
            <person name="Riley R."/>
            <person name="Tritt A."/>
            <person name="Adam C."/>
            <person name="Daum C."/>
            <person name="Floudas D."/>
            <person name="Sun H."/>
            <person name="Yadav J.S."/>
            <person name="Pangilinan J."/>
            <person name="Larsson K.H."/>
            <person name="Matsuura K."/>
            <person name="Barry K."/>
            <person name="Labutti K."/>
            <person name="Kuo R."/>
            <person name="Ohm R.A."/>
            <person name="Bhattacharya S.S."/>
            <person name="Shirouzu T."/>
            <person name="Yoshinaga Y."/>
            <person name="Martin F.M."/>
            <person name="Grigoriev I.V."/>
            <person name="Hibbett D.S."/>
        </authorList>
    </citation>
    <scope>NUCLEOTIDE SEQUENCE [LARGE SCALE GENOMIC DNA]</scope>
    <source>
        <strain evidence="2 3">L-15889</strain>
    </source>
</reference>
<dbReference type="Gene3D" id="3.20.20.140">
    <property type="entry name" value="Metal-dependent hydrolases"/>
    <property type="match status" value="2"/>
</dbReference>
<dbReference type="SUPFAM" id="SSF51556">
    <property type="entry name" value="Metallo-dependent hydrolases"/>
    <property type="match status" value="1"/>
</dbReference>
<dbReference type="PANTHER" id="PTHR43135:SF3">
    <property type="entry name" value="ALPHA-D-RIBOSE 1-METHYLPHOSPHONATE 5-TRIPHOSPHATE DIPHOSPHATASE"/>
    <property type="match status" value="1"/>
</dbReference>
<dbReference type="EMBL" id="KV429052">
    <property type="protein sequence ID" value="KZT70361.1"/>
    <property type="molecule type" value="Genomic_DNA"/>
</dbReference>
<keyword evidence="2" id="KW-0378">Hydrolase</keyword>
<evidence type="ECO:0000259" key="1">
    <source>
        <dbReference type="Pfam" id="PF01979"/>
    </source>
</evidence>
<protein>
    <submittedName>
        <fullName evidence="2">Composite domain of metallo-dependent hydrolase</fullName>
    </submittedName>
</protein>
<dbReference type="InterPro" id="IPR051781">
    <property type="entry name" value="Metallo-dep_Hydrolase"/>
</dbReference>
<name>A0A165R6A0_9APHY</name>
<dbReference type="InterPro" id="IPR006680">
    <property type="entry name" value="Amidohydro-rel"/>
</dbReference>
<keyword evidence="3" id="KW-1185">Reference proteome</keyword>
<accession>A0A165R6A0</accession>
<organism evidence="2 3">
    <name type="scientific">Daedalea quercina L-15889</name>
    <dbReference type="NCBI Taxonomy" id="1314783"/>
    <lineage>
        <taxon>Eukaryota</taxon>
        <taxon>Fungi</taxon>
        <taxon>Dikarya</taxon>
        <taxon>Basidiomycota</taxon>
        <taxon>Agaricomycotina</taxon>
        <taxon>Agaricomycetes</taxon>
        <taxon>Polyporales</taxon>
        <taxon>Fomitopsis</taxon>
    </lineage>
</organism>
<proteinExistence type="predicted"/>